<evidence type="ECO:0000313" key="2">
    <source>
        <dbReference type="Proteomes" id="UP001430953"/>
    </source>
</evidence>
<evidence type="ECO:0008006" key="3">
    <source>
        <dbReference type="Google" id="ProtNLM"/>
    </source>
</evidence>
<organism evidence="1 2">
    <name type="scientific">Cardiocondyla obscurior</name>
    <dbReference type="NCBI Taxonomy" id="286306"/>
    <lineage>
        <taxon>Eukaryota</taxon>
        <taxon>Metazoa</taxon>
        <taxon>Ecdysozoa</taxon>
        <taxon>Arthropoda</taxon>
        <taxon>Hexapoda</taxon>
        <taxon>Insecta</taxon>
        <taxon>Pterygota</taxon>
        <taxon>Neoptera</taxon>
        <taxon>Endopterygota</taxon>
        <taxon>Hymenoptera</taxon>
        <taxon>Apocrita</taxon>
        <taxon>Aculeata</taxon>
        <taxon>Formicoidea</taxon>
        <taxon>Formicidae</taxon>
        <taxon>Myrmicinae</taxon>
        <taxon>Cardiocondyla</taxon>
    </lineage>
</organism>
<reference evidence="1 2" key="1">
    <citation type="submission" date="2023-03" db="EMBL/GenBank/DDBJ databases">
        <title>High recombination rates correlate with genetic variation in Cardiocondyla obscurior ants.</title>
        <authorList>
            <person name="Errbii M."/>
        </authorList>
    </citation>
    <scope>NUCLEOTIDE SEQUENCE [LARGE SCALE GENOMIC DNA]</scope>
    <source>
        <strain evidence="1">Alpha-2009</strain>
        <tissue evidence="1">Whole body</tissue>
    </source>
</reference>
<accession>A0AAW2FZ68</accession>
<name>A0AAW2FZ68_9HYME</name>
<dbReference type="Proteomes" id="UP001430953">
    <property type="component" value="Unassembled WGS sequence"/>
</dbReference>
<gene>
    <name evidence="1" type="ORF">PUN28_008031</name>
</gene>
<keyword evidence="2" id="KW-1185">Reference proteome</keyword>
<evidence type="ECO:0000313" key="1">
    <source>
        <dbReference type="EMBL" id="KAL0120059.1"/>
    </source>
</evidence>
<dbReference type="AlphaFoldDB" id="A0AAW2FZ68"/>
<dbReference type="EMBL" id="JADYXP020000007">
    <property type="protein sequence ID" value="KAL0120059.1"/>
    <property type="molecule type" value="Genomic_DNA"/>
</dbReference>
<sequence length="64" mass="7575">MLKKNCFSRCNKRHEPRMVNSIHDFSHRARVMLAYRYASEGKRLAEKSVSNLAECVRYRDTLSL</sequence>
<protein>
    <recommendedName>
        <fullName evidence="3">Tyr recombinase domain-containing protein</fullName>
    </recommendedName>
</protein>
<proteinExistence type="predicted"/>
<comment type="caution">
    <text evidence="1">The sequence shown here is derived from an EMBL/GenBank/DDBJ whole genome shotgun (WGS) entry which is preliminary data.</text>
</comment>